<feature type="transmembrane region" description="Helical" evidence="1">
    <location>
        <begin position="20"/>
        <end position="42"/>
    </location>
</feature>
<dbReference type="Proteomes" id="UP000035682">
    <property type="component" value="Unplaced"/>
</dbReference>
<gene>
    <name evidence="2 4 5" type="ORF">SRAE_1000223600</name>
</gene>
<reference evidence="2 3" key="1">
    <citation type="submission" date="2014-09" db="EMBL/GenBank/DDBJ databases">
        <authorList>
            <person name="Martin A.A."/>
        </authorList>
    </citation>
    <scope>NUCLEOTIDE SEQUENCE</scope>
    <source>
        <strain evidence="3">ED321</strain>
        <strain evidence="2">ED321 Heterogonic</strain>
    </source>
</reference>
<feature type="transmembrane region" description="Helical" evidence="1">
    <location>
        <begin position="266"/>
        <end position="288"/>
    </location>
</feature>
<evidence type="ECO:0000313" key="2">
    <source>
        <dbReference type="EMBL" id="CEF63980.1"/>
    </source>
</evidence>
<evidence type="ECO:0000313" key="4">
    <source>
        <dbReference type="WBParaSite" id="SRAE_1000223600.1"/>
    </source>
</evidence>
<dbReference type="GeneID" id="36376345"/>
<feature type="transmembrane region" description="Helical" evidence="1">
    <location>
        <begin position="137"/>
        <end position="164"/>
    </location>
</feature>
<proteinExistence type="predicted"/>
<dbReference type="WormBase" id="SRAE_1000223600">
    <property type="protein sequence ID" value="SRP10062"/>
    <property type="gene ID" value="WBGene00258850"/>
</dbReference>
<feature type="transmembrane region" description="Helical" evidence="1">
    <location>
        <begin position="184"/>
        <end position="207"/>
    </location>
</feature>
<evidence type="ECO:0000313" key="5">
    <source>
        <dbReference type="WormBase" id="SRAE_1000223600"/>
    </source>
</evidence>
<accession>A0A090L8Y1</accession>
<dbReference type="EMBL" id="LN609528">
    <property type="protein sequence ID" value="CEF63980.1"/>
    <property type="molecule type" value="Genomic_DNA"/>
</dbReference>
<evidence type="ECO:0000256" key="1">
    <source>
        <dbReference type="SAM" id="Phobius"/>
    </source>
</evidence>
<sequence length="331" mass="38115">MSNITFLLTLSEEYYPINKGYYTAAIQYEISMAIVLLPNIYFLYITLSESVFKKRPSLKKTILTFSILNITYIITNLIISSYYLNGYLNNGLIKVNTCYYIRRIQMLLMTFLVTIPLVFTVHRYFTVFSKNNYQNYICLIVFIISNFPSFTLFSTLFITSNVVWTPDEICTFIRNSASTTINNIIGLIYYFTLGVPLIVGIINLFLIRRLNTLTVTSSAAKCNRSENKTIFVNLLIQTIQPFIGQWPSILFYFYLVSTKNNIYVVWRILDGLTAISLVSNILFSIIFIKEVRNVVFRRIGINHVSAVINVVTMTHDNGFKSPSKKTIAIKV</sequence>
<keyword evidence="1" id="KW-0472">Membrane</keyword>
<feature type="transmembrane region" description="Helical" evidence="1">
    <location>
        <begin position="230"/>
        <end position="254"/>
    </location>
</feature>
<feature type="transmembrane region" description="Helical" evidence="1">
    <location>
        <begin position="104"/>
        <end position="125"/>
    </location>
</feature>
<dbReference type="CTD" id="36376345"/>
<feature type="transmembrane region" description="Helical" evidence="1">
    <location>
        <begin position="62"/>
        <end position="84"/>
    </location>
</feature>
<keyword evidence="3" id="KW-1185">Reference proteome</keyword>
<dbReference type="RefSeq" id="XP_024503181.1">
    <property type="nucleotide sequence ID" value="XM_024649289.1"/>
</dbReference>
<reference evidence="4" key="2">
    <citation type="submission" date="2020-12" db="UniProtKB">
        <authorList>
            <consortium name="WormBaseParasite"/>
        </authorList>
    </citation>
    <scope>IDENTIFICATION</scope>
</reference>
<dbReference type="AlphaFoldDB" id="A0A090L8Y1"/>
<evidence type="ECO:0000313" key="3">
    <source>
        <dbReference type="Proteomes" id="UP000035682"/>
    </source>
</evidence>
<keyword evidence="1" id="KW-0812">Transmembrane</keyword>
<dbReference type="WBParaSite" id="SRAE_1000223600.1">
    <property type="protein sequence ID" value="SRAE_1000223600.1"/>
    <property type="gene ID" value="WBGene00258850"/>
</dbReference>
<name>A0A090L8Y1_STRRB</name>
<organism evidence="2">
    <name type="scientific">Strongyloides ratti</name>
    <name type="common">Parasitic roundworm</name>
    <dbReference type="NCBI Taxonomy" id="34506"/>
    <lineage>
        <taxon>Eukaryota</taxon>
        <taxon>Metazoa</taxon>
        <taxon>Ecdysozoa</taxon>
        <taxon>Nematoda</taxon>
        <taxon>Chromadorea</taxon>
        <taxon>Rhabditida</taxon>
        <taxon>Tylenchina</taxon>
        <taxon>Panagrolaimomorpha</taxon>
        <taxon>Strongyloidoidea</taxon>
        <taxon>Strongyloididae</taxon>
        <taxon>Strongyloides</taxon>
    </lineage>
</organism>
<protein>
    <submittedName>
        <fullName evidence="4">G-protein coupled receptors family 1 profile domain-containing protein</fullName>
    </submittedName>
</protein>
<keyword evidence="1" id="KW-1133">Transmembrane helix</keyword>